<reference evidence="2 3" key="1">
    <citation type="journal article" date="2011" name="J. Bacteriol.">
        <title>Complete genome sequence of Algoriphagus sp. PR1, bacterial prey of a colony-forming choanoflagellate.</title>
        <authorList>
            <person name="Alegado R.A."/>
            <person name="Ferriera S."/>
            <person name="Nusbaum C."/>
            <person name="Young S.K."/>
            <person name="Zeng Q."/>
            <person name="Imamovic A."/>
            <person name="Fairclough S.R."/>
            <person name="King N."/>
        </authorList>
    </citation>
    <scope>NUCLEOTIDE SEQUENCE [LARGE SCALE GENOMIC DNA]</scope>
    <source>
        <strain evidence="2 3">PR1</strain>
    </source>
</reference>
<accession>A3HSG6</accession>
<dbReference type="InterPro" id="IPR025411">
    <property type="entry name" value="DUF4136"/>
</dbReference>
<dbReference type="AlphaFoldDB" id="A3HSG6"/>
<dbReference type="Pfam" id="PF13590">
    <property type="entry name" value="DUF4136"/>
    <property type="match status" value="1"/>
</dbReference>
<feature type="domain" description="DUF4136" evidence="1">
    <location>
        <begin position="22"/>
        <end position="166"/>
    </location>
</feature>
<comment type="caution">
    <text evidence="2">The sequence shown here is derived from an EMBL/GenBank/DDBJ whole genome shotgun (WGS) entry which is preliminary data.</text>
</comment>
<protein>
    <recommendedName>
        <fullName evidence="1">DUF4136 domain-containing protein</fullName>
    </recommendedName>
</protein>
<evidence type="ECO:0000313" key="2">
    <source>
        <dbReference type="EMBL" id="EAZ82784.2"/>
    </source>
</evidence>
<dbReference type="Gene3D" id="3.30.160.670">
    <property type="match status" value="1"/>
</dbReference>
<proteinExistence type="predicted"/>
<keyword evidence="3" id="KW-1185">Reference proteome</keyword>
<sequence length="179" mass="21105">MIFSSCSSIEIFKENTETPIQKRYQSFVLVNQEVGMRGFKAQFIDKKVQIRIQELLEAEGLTYDKENPDLVIRYTSNEEPRERTTTNYPSSPYWGYRVWDPWAYSNFRNDYGPKTTNYELLQVIVDFIEPSQDKFIMTLTGVTEVSSKKSKEKKVIKSVDKIMEKFIFDMSTETQSVRR</sequence>
<name>A3HSG6_9BACT</name>
<dbReference type="Proteomes" id="UP000003919">
    <property type="component" value="Unassembled WGS sequence"/>
</dbReference>
<evidence type="ECO:0000313" key="3">
    <source>
        <dbReference type="Proteomes" id="UP000003919"/>
    </source>
</evidence>
<evidence type="ECO:0000259" key="1">
    <source>
        <dbReference type="Pfam" id="PF13590"/>
    </source>
</evidence>
<organism evidence="2 3">
    <name type="scientific">Algoriphagus machipongonensis</name>
    <dbReference type="NCBI Taxonomy" id="388413"/>
    <lineage>
        <taxon>Bacteria</taxon>
        <taxon>Pseudomonadati</taxon>
        <taxon>Bacteroidota</taxon>
        <taxon>Cytophagia</taxon>
        <taxon>Cytophagales</taxon>
        <taxon>Cyclobacteriaceae</taxon>
        <taxon>Algoriphagus</taxon>
    </lineage>
</organism>
<dbReference type="STRING" id="388413.ALPR1_11225"/>
<dbReference type="EMBL" id="AAXU02000001">
    <property type="protein sequence ID" value="EAZ82784.2"/>
    <property type="molecule type" value="Genomic_DNA"/>
</dbReference>
<dbReference type="HOGENOM" id="CLU_1445038_0_0_10"/>
<gene>
    <name evidence="2" type="ORF">ALPR1_11225</name>
</gene>